<gene>
    <name evidence="2" type="ORF">GCM10009037_18540</name>
</gene>
<dbReference type="Proteomes" id="UP000628840">
    <property type="component" value="Unassembled WGS sequence"/>
</dbReference>
<protein>
    <recommendedName>
        <fullName evidence="1">DUF7130 domain-containing protein</fullName>
    </recommendedName>
</protein>
<comment type="caution">
    <text evidence="2">The sequence shown here is derived from an EMBL/GenBank/DDBJ whole genome shotgun (WGS) entry which is preliminary data.</text>
</comment>
<dbReference type="Gene3D" id="2.20.28.10">
    <property type="match status" value="1"/>
</dbReference>
<dbReference type="Pfam" id="PF23458">
    <property type="entry name" value="DUF7130"/>
    <property type="match status" value="1"/>
</dbReference>
<dbReference type="EMBL" id="BMPF01000002">
    <property type="protein sequence ID" value="GGL35200.1"/>
    <property type="molecule type" value="Genomic_DNA"/>
</dbReference>
<evidence type="ECO:0000313" key="3">
    <source>
        <dbReference type="Proteomes" id="UP000628840"/>
    </source>
</evidence>
<feature type="domain" description="DUF7130" evidence="1">
    <location>
        <begin position="9"/>
        <end position="95"/>
    </location>
</feature>
<reference evidence="2 3" key="1">
    <citation type="journal article" date="2019" name="Int. J. Syst. Evol. Microbiol.">
        <title>The Global Catalogue of Microorganisms (GCM) 10K type strain sequencing project: providing services to taxonomists for standard genome sequencing and annotation.</title>
        <authorList>
            <consortium name="The Broad Institute Genomics Platform"/>
            <consortium name="The Broad Institute Genome Sequencing Center for Infectious Disease"/>
            <person name="Wu L."/>
            <person name="Ma J."/>
        </authorList>
    </citation>
    <scope>NUCLEOTIDE SEQUENCE [LARGE SCALE GENOMIC DNA]</scope>
    <source>
        <strain evidence="2 3">JCM 19585</strain>
    </source>
</reference>
<proteinExistence type="predicted"/>
<dbReference type="AlphaFoldDB" id="A0A830EW03"/>
<dbReference type="SUPFAM" id="SSF57802">
    <property type="entry name" value="Rubredoxin-like"/>
    <property type="match status" value="1"/>
</dbReference>
<evidence type="ECO:0000313" key="2">
    <source>
        <dbReference type="EMBL" id="GGL35200.1"/>
    </source>
</evidence>
<sequence length="95" mass="10597">MSEENPVKLGTAVYDEDGDEIGVVRGFNEDGFFVTTREGAASFSVEHEHTPHDLGEAELLWRCSDCGEVGDIEELPESCPSCDAPKEHLYYWTED</sequence>
<evidence type="ECO:0000259" key="1">
    <source>
        <dbReference type="Pfam" id="PF23458"/>
    </source>
</evidence>
<dbReference type="OrthoDB" id="45654at2157"/>
<keyword evidence="3" id="KW-1185">Reference proteome</keyword>
<name>A0A830EW03_9EURY</name>
<accession>A0A830EW03</accession>
<dbReference type="InterPro" id="IPR055554">
    <property type="entry name" value="DUF7130"/>
</dbReference>
<dbReference type="RefSeq" id="WP_188883111.1">
    <property type="nucleotide sequence ID" value="NZ_BMPF01000002.1"/>
</dbReference>
<organism evidence="2 3">
    <name type="scientific">Halarchaeum grantii</name>
    <dbReference type="NCBI Taxonomy" id="1193105"/>
    <lineage>
        <taxon>Archaea</taxon>
        <taxon>Methanobacteriati</taxon>
        <taxon>Methanobacteriota</taxon>
        <taxon>Stenosarchaea group</taxon>
        <taxon>Halobacteria</taxon>
        <taxon>Halobacteriales</taxon>
        <taxon>Halobacteriaceae</taxon>
    </lineage>
</organism>
<dbReference type="CDD" id="cd00350">
    <property type="entry name" value="rubredoxin_like"/>
    <property type="match status" value="1"/>
</dbReference>